<protein>
    <submittedName>
        <fullName evidence="1">OLC1v1003062C1</fullName>
    </submittedName>
</protein>
<sequence>MVVVRIDDEGIWKVLNHVADHYHDLVPLRRRHLIRSQREVPTNDVTLLSKLKDSCIGLTSDFGVLKDQAQSVPNLSYTITDARNKVAAHERVK</sequence>
<organism evidence="1 2">
    <name type="scientific">Oldenlandia corymbosa var. corymbosa</name>
    <dbReference type="NCBI Taxonomy" id="529605"/>
    <lineage>
        <taxon>Eukaryota</taxon>
        <taxon>Viridiplantae</taxon>
        <taxon>Streptophyta</taxon>
        <taxon>Embryophyta</taxon>
        <taxon>Tracheophyta</taxon>
        <taxon>Spermatophyta</taxon>
        <taxon>Magnoliopsida</taxon>
        <taxon>eudicotyledons</taxon>
        <taxon>Gunneridae</taxon>
        <taxon>Pentapetalae</taxon>
        <taxon>asterids</taxon>
        <taxon>lamiids</taxon>
        <taxon>Gentianales</taxon>
        <taxon>Rubiaceae</taxon>
        <taxon>Rubioideae</taxon>
        <taxon>Spermacoceae</taxon>
        <taxon>Hedyotis-Oldenlandia complex</taxon>
        <taxon>Oldenlandia</taxon>
    </lineage>
</organism>
<dbReference type="AlphaFoldDB" id="A0AAV1DBI8"/>
<name>A0AAV1DBI8_OLDCO</name>
<dbReference type="EMBL" id="OX459121">
    <property type="protein sequence ID" value="CAI9104400.1"/>
    <property type="molecule type" value="Genomic_DNA"/>
</dbReference>
<evidence type="ECO:0000313" key="2">
    <source>
        <dbReference type="Proteomes" id="UP001161247"/>
    </source>
</evidence>
<evidence type="ECO:0000313" key="1">
    <source>
        <dbReference type="EMBL" id="CAI9104400.1"/>
    </source>
</evidence>
<proteinExistence type="predicted"/>
<reference evidence="1" key="1">
    <citation type="submission" date="2023-03" db="EMBL/GenBank/DDBJ databases">
        <authorList>
            <person name="Julca I."/>
        </authorList>
    </citation>
    <scope>NUCLEOTIDE SEQUENCE</scope>
</reference>
<accession>A0AAV1DBI8</accession>
<dbReference type="Proteomes" id="UP001161247">
    <property type="component" value="Chromosome 4"/>
</dbReference>
<keyword evidence="2" id="KW-1185">Reference proteome</keyword>
<gene>
    <name evidence="1" type="ORF">OLC1_LOCUS13333</name>
</gene>